<proteinExistence type="predicted"/>
<dbReference type="PANTHER" id="PTHR48090:SF7">
    <property type="entry name" value="RFBJ PROTEIN"/>
    <property type="match status" value="1"/>
</dbReference>
<dbReference type="CDD" id="cd04179">
    <property type="entry name" value="DPM_DPG-synthase_like"/>
    <property type="match status" value="1"/>
</dbReference>
<dbReference type="Pfam" id="PF00535">
    <property type="entry name" value="Glycos_transf_2"/>
    <property type="match status" value="1"/>
</dbReference>
<accession>A0A8J6NRB3</accession>
<organism evidence="2 3">
    <name type="scientific">Candidatus Desulfatibia profunda</name>
    <dbReference type="NCBI Taxonomy" id="2841695"/>
    <lineage>
        <taxon>Bacteria</taxon>
        <taxon>Pseudomonadati</taxon>
        <taxon>Thermodesulfobacteriota</taxon>
        <taxon>Desulfobacteria</taxon>
        <taxon>Desulfobacterales</taxon>
        <taxon>Desulfobacterales incertae sedis</taxon>
        <taxon>Candidatus Desulfatibia</taxon>
    </lineage>
</organism>
<evidence type="ECO:0000259" key="1">
    <source>
        <dbReference type="Pfam" id="PF00535"/>
    </source>
</evidence>
<evidence type="ECO:0000313" key="3">
    <source>
        <dbReference type="Proteomes" id="UP000603434"/>
    </source>
</evidence>
<dbReference type="SUPFAM" id="SSF53448">
    <property type="entry name" value="Nucleotide-diphospho-sugar transferases"/>
    <property type="match status" value="1"/>
</dbReference>
<protein>
    <submittedName>
        <fullName evidence="2">Glycosyltransferase family 2 protein</fullName>
    </submittedName>
</protein>
<gene>
    <name evidence="2" type="ORF">H8E23_05210</name>
</gene>
<dbReference type="InterPro" id="IPR029044">
    <property type="entry name" value="Nucleotide-diphossugar_trans"/>
</dbReference>
<dbReference type="Gene3D" id="3.90.550.10">
    <property type="entry name" value="Spore Coat Polysaccharide Biosynthesis Protein SpsA, Chain A"/>
    <property type="match status" value="1"/>
</dbReference>
<dbReference type="Proteomes" id="UP000603434">
    <property type="component" value="Unassembled WGS sequence"/>
</dbReference>
<dbReference type="InterPro" id="IPR001173">
    <property type="entry name" value="Glyco_trans_2-like"/>
</dbReference>
<comment type="caution">
    <text evidence="2">The sequence shown here is derived from an EMBL/GenBank/DDBJ whole genome shotgun (WGS) entry which is preliminary data.</text>
</comment>
<dbReference type="InterPro" id="IPR050256">
    <property type="entry name" value="Glycosyltransferase_2"/>
</dbReference>
<sequence length="231" mass="26558">MAKSTIKICGVVPAFNSESTIARVVKEARRHLQDVLVIDDGSTDDTARLAEDAGANVIRVLQNKGKGNALHISFRYALANNFDAILTIDADLQHDPSEIPKFIAHYEMTRSTITVGNRMHSKEKFPRRRYVANRIGTFCFSWLIGQPVEDSQCGFRLYDRKVMENIRILNNGFEAEADILLRAGKRGYTISFVPVKTIYFTDNQHQSFYRPVYDTFRICIIFLRNLFWKDR</sequence>
<dbReference type="EMBL" id="JACNJH010000105">
    <property type="protein sequence ID" value="MBC8360775.1"/>
    <property type="molecule type" value="Genomic_DNA"/>
</dbReference>
<name>A0A8J6NRB3_9BACT</name>
<reference evidence="2 3" key="1">
    <citation type="submission" date="2020-08" db="EMBL/GenBank/DDBJ databases">
        <title>Bridging the membrane lipid divide: bacteria of the FCB group superphylum have the potential to synthesize archaeal ether lipids.</title>
        <authorList>
            <person name="Villanueva L."/>
            <person name="Von Meijenfeldt F.A.B."/>
            <person name="Westbye A.B."/>
            <person name="Yadav S."/>
            <person name="Hopmans E.C."/>
            <person name="Dutilh B.E."/>
            <person name="Sinninghe Damste J.S."/>
        </authorList>
    </citation>
    <scope>NUCLEOTIDE SEQUENCE [LARGE SCALE GENOMIC DNA]</scope>
    <source>
        <strain evidence="2">NIOZ-UU30</strain>
    </source>
</reference>
<evidence type="ECO:0000313" key="2">
    <source>
        <dbReference type="EMBL" id="MBC8360775.1"/>
    </source>
</evidence>
<feature type="domain" description="Glycosyltransferase 2-like" evidence="1">
    <location>
        <begin position="11"/>
        <end position="166"/>
    </location>
</feature>
<dbReference type="PANTHER" id="PTHR48090">
    <property type="entry name" value="UNDECAPRENYL-PHOSPHATE 4-DEOXY-4-FORMAMIDO-L-ARABINOSE TRANSFERASE-RELATED"/>
    <property type="match status" value="1"/>
</dbReference>
<dbReference type="AlphaFoldDB" id="A0A8J6NRB3"/>